<dbReference type="GeneID" id="93771343"/>
<dbReference type="PROSITE" id="PS51898">
    <property type="entry name" value="TYR_RECOMBINASE"/>
    <property type="match status" value="1"/>
</dbReference>
<protein>
    <recommendedName>
        <fullName evidence="2">Tyr recombinase domain-containing protein</fullName>
    </recommendedName>
</protein>
<feature type="domain" description="Tyr recombinase" evidence="2">
    <location>
        <begin position="1"/>
        <end position="125"/>
    </location>
</feature>
<dbReference type="CDD" id="cd00397">
    <property type="entry name" value="DNA_BRE_C"/>
    <property type="match status" value="1"/>
</dbReference>
<gene>
    <name evidence="3" type="ORF">Sar04_39550</name>
</gene>
<dbReference type="SUPFAM" id="SSF56349">
    <property type="entry name" value="DNA breaking-rejoining enzymes"/>
    <property type="match status" value="1"/>
</dbReference>
<dbReference type="RefSeq" id="WP_230534004.1">
    <property type="nucleotide sequence ID" value="NZ_BOQM01000033.1"/>
</dbReference>
<dbReference type="EMBL" id="BOQM01000033">
    <property type="protein sequence ID" value="GIM87219.1"/>
    <property type="molecule type" value="Genomic_DNA"/>
</dbReference>
<dbReference type="InterPro" id="IPR013762">
    <property type="entry name" value="Integrase-like_cat_sf"/>
</dbReference>
<organism evidence="3 4">
    <name type="scientific">Salinispora arenicola</name>
    <dbReference type="NCBI Taxonomy" id="168697"/>
    <lineage>
        <taxon>Bacteria</taxon>
        <taxon>Bacillati</taxon>
        <taxon>Actinomycetota</taxon>
        <taxon>Actinomycetes</taxon>
        <taxon>Micromonosporales</taxon>
        <taxon>Micromonosporaceae</taxon>
        <taxon>Salinispora</taxon>
    </lineage>
</organism>
<proteinExistence type="predicted"/>
<reference evidence="3 4" key="1">
    <citation type="submission" date="2021-03" db="EMBL/GenBank/DDBJ databases">
        <title>Whole genome shotgun sequence of Salinispora arenicola NBRC 105043.</title>
        <authorList>
            <person name="Komaki H."/>
            <person name="Tamura T."/>
        </authorList>
    </citation>
    <scope>NUCLEOTIDE SEQUENCE [LARGE SCALE GENOMIC DNA]</scope>
    <source>
        <strain evidence="3 4">NBRC 105043</strain>
    </source>
</reference>
<evidence type="ECO:0000313" key="3">
    <source>
        <dbReference type="EMBL" id="GIM87219.1"/>
    </source>
</evidence>
<dbReference type="Proteomes" id="UP000677457">
    <property type="component" value="Unassembled WGS sequence"/>
</dbReference>
<dbReference type="InterPro" id="IPR002104">
    <property type="entry name" value="Integrase_catalytic"/>
</dbReference>
<name>A0ABQ4JZ96_SALAC</name>
<accession>A0ABQ4JZ96</accession>
<keyword evidence="1" id="KW-0233">DNA recombination</keyword>
<dbReference type="Pfam" id="PF00589">
    <property type="entry name" value="Phage_integrase"/>
    <property type="match status" value="1"/>
</dbReference>
<keyword evidence="4" id="KW-1185">Reference proteome</keyword>
<dbReference type="Gene3D" id="1.10.443.10">
    <property type="entry name" value="Intergrase catalytic core"/>
    <property type="match status" value="1"/>
</dbReference>
<sequence>MATDLVLLPATLAADLREHKRQQSSLKQRLGKEYKDEGVVFCQPNGRPVDPRADLDDWYQIPAEAGLPRAGSHVARHTAATMLLLNAGLDISAVQQAMGWRDIRTARRYAAPSLGQAKRAAEAAETALFRPVSDLAEHRARKTAGQFVSSTLSSDSDQTML</sequence>
<comment type="caution">
    <text evidence="3">The sequence shown here is derived from an EMBL/GenBank/DDBJ whole genome shotgun (WGS) entry which is preliminary data.</text>
</comment>
<evidence type="ECO:0000313" key="4">
    <source>
        <dbReference type="Proteomes" id="UP000677457"/>
    </source>
</evidence>
<evidence type="ECO:0000259" key="2">
    <source>
        <dbReference type="PROSITE" id="PS51898"/>
    </source>
</evidence>
<dbReference type="InterPro" id="IPR011010">
    <property type="entry name" value="DNA_brk_join_enz"/>
</dbReference>
<evidence type="ECO:0000256" key="1">
    <source>
        <dbReference type="ARBA" id="ARBA00023172"/>
    </source>
</evidence>